<dbReference type="CDD" id="cd16387">
    <property type="entry name" value="ParB_N_Srx"/>
    <property type="match status" value="1"/>
</dbReference>
<evidence type="ECO:0000259" key="1">
    <source>
        <dbReference type="SMART" id="SM00470"/>
    </source>
</evidence>
<gene>
    <name evidence="2" type="ORF">K678_09908</name>
</gene>
<organism evidence="2 3">
    <name type="scientific">Magnetospirillum fulvum MGU-K5</name>
    <dbReference type="NCBI Taxonomy" id="1316936"/>
    <lineage>
        <taxon>Bacteria</taxon>
        <taxon>Pseudomonadati</taxon>
        <taxon>Pseudomonadota</taxon>
        <taxon>Alphaproteobacteria</taxon>
        <taxon>Rhodospirillales</taxon>
        <taxon>Rhodospirillaceae</taxon>
        <taxon>Magnetospirillum</taxon>
    </lineage>
</organism>
<dbReference type="Pfam" id="PF02195">
    <property type="entry name" value="ParB_N"/>
    <property type="match status" value="1"/>
</dbReference>
<name>S9TSX5_MAGFU</name>
<dbReference type="InterPro" id="IPR036086">
    <property type="entry name" value="ParB/Sulfiredoxin_sf"/>
</dbReference>
<accession>S9TSX5</accession>
<dbReference type="EMBL" id="AQPH01000034">
    <property type="protein sequence ID" value="EPY01620.1"/>
    <property type="molecule type" value="Genomic_DNA"/>
</dbReference>
<proteinExistence type="predicted"/>
<dbReference type="Proteomes" id="UP000015350">
    <property type="component" value="Unassembled WGS sequence"/>
</dbReference>
<dbReference type="RefSeq" id="WP_021132309.1">
    <property type="nucleotide sequence ID" value="NZ_AQPH01000034.1"/>
</dbReference>
<protein>
    <recommendedName>
        <fullName evidence="1">ParB-like N-terminal domain-containing protein</fullName>
    </recommendedName>
</protein>
<evidence type="ECO:0000313" key="3">
    <source>
        <dbReference type="Proteomes" id="UP000015350"/>
    </source>
</evidence>
<dbReference type="STRING" id="1316936.K678_09908"/>
<evidence type="ECO:0000313" key="2">
    <source>
        <dbReference type="EMBL" id="EPY01620.1"/>
    </source>
</evidence>
<dbReference type="Gene3D" id="3.90.1530.10">
    <property type="entry name" value="Conserved hypothetical protein from pyrococcus furiosus pfu- 392566-001, ParB domain"/>
    <property type="match status" value="1"/>
</dbReference>
<comment type="caution">
    <text evidence="2">The sequence shown here is derived from an EMBL/GenBank/DDBJ whole genome shotgun (WGS) entry which is preliminary data.</text>
</comment>
<dbReference type="AlphaFoldDB" id="S9TSX5"/>
<dbReference type="eggNOG" id="COG1475">
    <property type="taxonomic scope" value="Bacteria"/>
</dbReference>
<reference evidence="2 3" key="1">
    <citation type="submission" date="2013-04" db="EMBL/GenBank/DDBJ databases">
        <authorList>
            <person name="Kuznetsov B."/>
            <person name="Ivanovsky R."/>
        </authorList>
    </citation>
    <scope>NUCLEOTIDE SEQUENCE [LARGE SCALE GENOMIC DNA]</scope>
    <source>
        <strain evidence="2 3">MGU-K5</strain>
    </source>
</reference>
<sequence length="243" mass="26092">MTANASVKQLDIVDIIRDQETLQVRTEVDPKTVEQYARSMRAGSKFPPVQVYEVDGRLFLVDGFHRVAAAEAVADHKKALTRTIAASVTVGTMGEAMQAAALANTTNGKALKTAEYRRSFRMLAKSGVLEGLDSRTIADMMNNVVSHVTIWKWANEDFPGLLGNKAKKGERPEGGGSRPIDPLSAAQVEQQAAISALYQSLRLLNAGKVTSTQALNEIAQAATEVLAEAVKRGGDPEGNPSPF</sequence>
<dbReference type="SMART" id="SM00470">
    <property type="entry name" value="ParB"/>
    <property type="match status" value="1"/>
</dbReference>
<feature type="domain" description="ParB-like N-terminal" evidence="1">
    <location>
        <begin position="8"/>
        <end position="105"/>
    </location>
</feature>
<dbReference type="InterPro" id="IPR003115">
    <property type="entry name" value="ParB_N"/>
</dbReference>
<dbReference type="SUPFAM" id="SSF110849">
    <property type="entry name" value="ParB/Sulfiredoxin"/>
    <property type="match status" value="1"/>
</dbReference>